<organism evidence="2 3">
    <name type="scientific">Agaricus bisporus var. burnettii (strain JB137-S8 / ATCC MYA-4627 / FGSC 10392)</name>
    <name type="common">White button mushroom</name>
    <dbReference type="NCBI Taxonomy" id="597362"/>
    <lineage>
        <taxon>Eukaryota</taxon>
        <taxon>Fungi</taxon>
        <taxon>Dikarya</taxon>
        <taxon>Basidiomycota</taxon>
        <taxon>Agaricomycotina</taxon>
        <taxon>Agaricomycetes</taxon>
        <taxon>Agaricomycetidae</taxon>
        <taxon>Agaricales</taxon>
        <taxon>Agaricineae</taxon>
        <taxon>Agaricaceae</taxon>
        <taxon>Agaricus</taxon>
    </lineage>
</organism>
<evidence type="ECO:0000313" key="3">
    <source>
        <dbReference type="Proteomes" id="UP000008493"/>
    </source>
</evidence>
<sequence>MVVEIQVSGVTETSCASVTIVTATISGAAVNRDFFPRSDQAQAHASFQSPLISVALGVDNDKRLSERKSNAFPPPPPWGSEDREEAE</sequence>
<evidence type="ECO:0000313" key="2">
    <source>
        <dbReference type="EMBL" id="EKM79189.1"/>
    </source>
</evidence>
<reference evidence="3" key="1">
    <citation type="journal article" date="2012" name="Proc. Natl. Acad. Sci. U.S.A.">
        <title>Genome sequence of the button mushroom Agaricus bisporus reveals mechanisms governing adaptation to a humic-rich ecological niche.</title>
        <authorList>
            <person name="Morin E."/>
            <person name="Kohler A."/>
            <person name="Baker A.R."/>
            <person name="Foulongne-Oriol M."/>
            <person name="Lombard V."/>
            <person name="Nagy L.G."/>
            <person name="Ohm R.A."/>
            <person name="Patyshakuliyeva A."/>
            <person name="Brun A."/>
            <person name="Aerts A.L."/>
            <person name="Bailey A.M."/>
            <person name="Billette C."/>
            <person name="Coutinho P.M."/>
            <person name="Deakin G."/>
            <person name="Doddapaneni H."/>
            <person name="Floudas D."/>
            <person name="Grimwood J."/>
            <person name="Hilden K."/>
            <person name="Kuees U."/>
            <person name="LaButti K.M."/>
            <person name="Lapidus A."/>
            <person name="Lindquist E.A."/>
            <person name="Lucas S.M."/>
            <person name="Murat C."/>
            <person name="Riley R.W."/>
            <person name="Salamov A.A."/>
            <person name="Schmutz J."/>
            <person name="Subramanian V."/>
            <person name="Woesten H.A.B."/>
            <person name="Xu J."/>
            <person name="Eastwood D.C."/>
            <person name="Foster G.D."/>
            <person name="Sonnenberg A.S."/>
            <person name="Cullen D."/>
            <person name="de Vries R.P."/>
            <person name="Lundell T."/>
            <person name="Hibbett D.S."/>
            <person name="Henrissat B."/>
            <person name="Burton K.S."/>
            <person name="Kerrigan R.W."/>
            <person name="Challen M.P."/>
            <person name="Grigoriev I.V."/>
            <person name="Martin F."/>
        </authorList>
    </citation>
    <scope>NUCLEOTIDE SEQUENCE [LARGE SCALE GENOMIC DNA]</scope>
    <source>
        <strain evidence="3">JB137-S8 / ATCC MYA-4627 / FGSC 10392</strain>
    </source>
</reference>
<accession>K5VXI7</accession>
<feature type="region of interest" description="Disordered" evidence="1">
    <location>
        <begin position="65"/>
        <end position="87"/>
    </location>
</feature>
<dbReference type="KEGG" id="abp:AGABI1DRAFT128351"/>
<dbReference type="RefSeq" id="XP_007329931.1">
    <property type="nucleotide sequence ID" value="XM_007329869.1"/>
</dbReference>
<evidence type="ECO:0000256" key="1">
    <source>
        <dbReference type="SAM" id="MobiDB-lite"/>
    </source>
</evidence>
<dbReference type="HOGENOM" id="CLU_2482814_0_0_1"/>
<proteinExistence type="predicted"/>
<gene>
    <name evidence="2" type="ORF">AGABI1DRAFT_128351</name>
</gene>
<dbReference type="InParanoid" id="K5VXI7"/>
<dbReference type="GeneID" id="18826810"/>
<dbReference type="AlphaFoldDB" id="K5VXI7"/>
<dbReference type="EMBL" id="JH971390">
    <property type="protein sequence ID" value="EKM79189.1"/>
    <property type="molecule type" value="Genomic_DNA"/>
</dbReference>
<protein>
    <submittedName>
        <fullName evidence="2">Uncharacterized protein</fullName>
    </submittedName>
</protein>
<dbReference type="Proteomes" id="UP000008493">
    <property type="component" value="Unassembled WGS sequence"/>
</dbReference>
<name>K5VXI7_AGABU</name>
<keyword evidence="3" id="KW-1185">Reference proteome</keyword>